<evidence type="ECO:0000256" key="13">
    <source>
        <dbReference type="ARBA" id="ARBA00081141"/>
    </source>
</evidence>
<dbReference type="InterPro" id="IPR006463">
    <property type="entry name" value="MiaB_methiolase"/>
</dbReference>
<dbReference type="Pfam" id="PF04055">
    <property type="entry name" value="Radical_SAM"/>
    <property type="match status" value="1"/>
</dbReference>
<dbReference type="SMART" id="SM00729">
    <property type="entry name" value="Elp3"/>
    <property type="match status" value="1"/>
</dbReference>
<evidence type="ECO:0000256" key="3">
    <source>
        <dbReference type="ARBA" id="ARBA00022679"/>
    </source>
</evidence>
<keyword evidence="7 14" id="KW-0408">Iron</keyword>
<dbReference type="FunFam" id="3.80.30.20:FF:000001">
    <property type="entry name" value="tRNA-2-methylthio-N(6)-dimethylallyladenosine synthase 2"/>
    <property type="match status" value="1"/>
</dbReference>
<dbReference type="InterPro" id="IPR023404">
    <property type="entry name" value="rSAM_horseshoe"/>
</dbReference>
<dbReference type="InterPro" id="IPR005839">
    <property type="entry name" value="Methylthiotransferase"/>
</dbReference>
<dbReference type="SFLD" id="SFLDF00273">
    <property type="entry name" value="(dimethylallyl)adenosine_tRNA"/>
    <property type="match status" value="1"/>
</dbReference>
<evidence type="ECO:0000256" key="1">
    <source>
        <dbReference type="ARBA" id="ARBA00003234"/>
    </source>
</evidence>
<dbReference type="OrthoDB" id="9805215at2"/>
<dbReference type="Proteomes" id="UP000247980">
    <property type="component" value="Unassembled WGS sequence"/>
</dbReference>
<dbReference type="EMBL" id="QJVC01000022">
    <property type="protein sequence ID" value="PYI37454.1"/>
    <property type="molecule type" value="Genomic_DNA"/>
</dbReference>
<dbReference type="Pfam" id="PF00919">
    <property type="entry name" value="UPF0004"/>
    <property type="match status" value="1"/>
</dbReference>
<protein>
    <recommendedName>
        <fullName evidence="11 14">tRNA-2-methylthio-N(6)-dimethylallyladenosine synthase</fullName>
        <ecNumber evidence="9 14">2.8.4.3</ecNumber>
    </recommendedName>
    <alternativeName>
        <fullName evidence="13 14">(Dimethylallyl)adenosine tRNA methylthiotransferase MiaB</fullName>
    </alternativeName>
    <alternativeName>
        <fullName evidence="12 14">tRNA-i(6)A37 methylthiotransferase</fullName>
    </alternativeName>
</protein>
<dbReference type="GO" id="GO:0005829">
    <property type="term" value="C:cytosol"/>
    <property type="evidence" value="ECO:0007669"/>
    <property type="project" value="TreeGrafter"/>
</dbReference>
<dbReference type="AlphaFoldDB" id="A0A2V5ITB3"/>
<dbReference type="InterPro" id="IPR002792">
    <property type="entry name" value="TRAM_dom"/>
</dbReference>
<dbReference type="InterPro" id="IPR038135">
    <property type="entry name" value="Methylthiotransferase_N_sf"/>
</dbReference>
<sequence>MSPIQNSVDSSASSLVSPVVTVPGQPRTYQVRTYGCQMNVHDSERMAGLLETAGLVAVEEAGPARVVDANGDAVPDVVVFNTCAVRENADNKLYGNLGMLAHIKESNPGMQIAVGGCLAQKDRDTIQKRAPWVDVVFGTHNVGALPVLLERARHNRDAEMEILESLEVFPSTLPTRRDSVYAGWVSISVGCNNTCTFCIVPSLRGKERDRRPGEILAEVQALVNDGAIEVTLLGQNVNSYGVEFGDKLAFGKLLRACGEIEGLERVRFTSPHPAAFTDDVIEAMAATPNVMPQLHMPLQSGSDKVLKDMRRSYRSSKFLGILDKVREILPQAAISTDIIVGFPGESEEDFQATLDVVEKSRFATAFTYQYSKRPGTPAADLPDQLPKEVVQERFLRLTALQDRIAAEENAKQIGREVEVLVTATAGRKAAQTNRLSGRAKDQRLVHFSVPEGAETPRPGDLVTVTITEAAAFYLVADPASVADYSLRRSRAGDAWDLAQAESCGVPTGGTSDGVKPKVSLGMPSLPVRTA</sequence>
<dbReference type="FunFam" id="3.40.50.12160:FF:000003">
    <property type="entry name" value="CDK5 regulatory subunit-associated protein 1"/>
    <property type="match status" value="1"/>
</dbReference>
<dbReference type="PROSITE" id="PS01278">
    <property type="entry name" value="MTTASE_RADICAL"/>
    <property type="match status" value="1"/>
</dbReference>
<dbReference type="PROSITE" id="PS51918">
    <property type="entry name" value="RADICAL_SAM"/>
    <property type="match status" value="1"/>
</dbReference>
<evidence type="ECO:0000256" key="2">
    <source>
        <dbReference type="ARBA" id="ARBA00022485"/>
    </source>
</evidence>
<evidence type="ECO:0000256" key="7">
    <source>
        <dbReference type="ARBA" id="ARBA00023004"/>
    </source>
</evidence>
<dbReference type="CDD" id="cd01335">
    <property type="entry name" value="Radical_SAM"/>
    <property type="match status" value="1"/>
</dbReference>
<evidence type="ECO:0000256" key="14">
    <source>
        <dbReference type="HAMAP-Rule" id="MF_01864"/>
    </source>
</evidence>
<dbReference type="SFLD" id="SFLDG01082">
    <property type="entry name" value="B12-binding_domain_containing"/>
    <property type="match status" value="1"/>
</dbReference>
<comment type="caution">
    <text evidence="19">The sequence shown here is derived from an EMBL/GenBank/DDBJ whole genome shotgun (WGS) entry which is preliminary data.</text>
</comment>
<evidence type="ECO:0000313" key="20">
    <source>
        <dbReference type="Proteomes" id="UP000247980"/>
    </source>
</evidence>
<feature type="region of interest" description="Disordered" evidence="15">
    <location>
        <begin position="502"/>
        <end position="530"/>
    </location>
</feature>
<evidence type="ECO:0000313" key="19">
    <source>
        <dbReference type="EMBL" id="PYI37454.1"/>
    </source>
</evidence>
<organism evidence="19 20">
    <name type="scientific">Arthrobacter psychrolactophilus</name>
    <dbReference type="NCBI Taxonomy" id="92442"/>
    <lineage>
        <taxon>Bacteria</taxon>
        <taxon>Bacillati</taxon>
        <taxon>Actinomycetota</taxon>
        <taxon>Actinomycetes</taxon>
        <taxon>Micrococcales</taxon>
        <taxon>Micrococcaceae</taxon>
        <taxon>Arthrobacter</taxon>
    </lineage>
</organism>
<evidence type="ECO:0000259" key="17">
    <source>
        <dbReference type="PROSITE" id="PS51449"/>
    </source>
</evidence>
<dbReference type="SFLD" id="SFLDS00029">
    <property type="entry name" value="Radical_SAM"/>
    <property type="match status" value="1"/>
</dbReference>
<dbReference type="PROSITE" id="PS50926">
    <property type="entry name" value="TRAM"/>
    <property type="match status" value="1"/>
</dbReference>
<feature type="binding site" evidence="14">
    <location>
        <position position="191"/>
    </location>
    <ligand>
        <name>[4Fe-4S] cluster</name>
        <dbReference type="ChEBI" id="CHEBI:49883"/>
        <label>2</label>
        <note>4Fe-4S-S-AdoMet</note>
    </ligand>
</feature>
<evidence type="ECO:0000256" key="15">
    <source>
        <dbReference type="SAM" id="MobiDB-lite"/>
    </source>
</evidence>
<dbReference type="Gene3D" id="3.80.30.20">
    <property type="entry name" value="tm_1862 like domain"/>
    <property type="match status" value="1"/>
</dbReference>
<evidence type="ECO:0000256" key="4">
    <source>
        <dbReference type="ARBA" id="ARBA00022691"/>
    </source>
</evidence>
<keyword evidence="14" id="KW-0963">Cytoplasm</keyword>
<gene>
    <name evidence="14" type="primary">miaB</name>
    <name evidence="19" type="ORF">CVS30_15645</name>
</gene>
<dbReference type="HAMAP" id="MF_01864">
    <property type="entry name" value="tRNA_metthiotr_MiaB"/>
    <property type="match status" value="1"/>
</dbReference>
<dbReference type="InterPro" id="IPR013848">
    <property type="entry name" value="Methylthiotransferase_N"/>
</dbReference>
<evidence type="ECO:0000256" key="11">
    <source>
        <dbReference type="ARBA" id="ARBA00068570"/>
    </source>
</evidence>
<keyword evidence="20" id="KW-1185">Reference proteome</keyword>
<evidence type="ECO:0000259" key="16">
    <source>
        <dbReference type="PROSITE" id="PS50926"/>
    </source>
</evidence>
<dbReference type="PANTHER" id="PTHR43020:SF2">
    <property type="entry name" value="MITOCHONDRIAL TRNA METHYLTHIOTRANSFERASE CDK5RAP1"/>
    <property type="match status" value="1"/>
</dbReference>
<keyword evidence="8 14" id="KW-0411">Iron-sulfur</keyword>
<dbReference type="SFLD" id="SFLDG01061">
    <property type="entry name" value="methylthiotransferase"/>
    <property type="match status" value="1"/>
</dbReference>
<dbReference type="SUPFAM" id="SSF102114">
    <property type="entry name" value="Radical SAM enzymes"/>
    <property type="match status" value="1"/>
</dbReference>
<dbReference type="PROSITE" id="PS51449">
    <property type="entry name" value="MTTASE_N"/>
    <property type="match status" value="1"/>
</dbReference>
<dbReference type="InterPro" id="IPR020612">
    <property type="entry name" value="Methylthiotransferase_CS"/>
</dbReference>
<dbReference type="InterPro" id="IPR007197">
    <property type="entry name" value="rSAM"/>
</dbReference>
<keyword evidence="5 14" id="KW-0819">tRNA processing</keyword>
<comment type="function">
    <text evidence="1 14">Catalyzes the methylthiolation of N6-(dimethylallyl)adenosine (i(6)A), leading to the formation of 2-methylthio-N6-(dimethylallyl)adenosine (ms(2)i(6)A) at position 37 in tRNAs that read codons beginning with uridine.</text>
</comment>
<comment type="catalytic activity">
    <reaction evidence="10 14">
        <text>N(6)-dimethylallyladenosine(37) in tRNA + (sulfur carrier)-SH + AH2 + 2 S-adenosyl-L-methionine = 2-methylsulfanyl-N(6)-dimethylallyladenosine(37) in tRNA + (sulfur carrier)-H + 5'-deoxyadenosine + L-methionine + A + S-adenosyl-L-homocysteine + 2 H(+)</text>
        <dbReference type="Rhea" id="RHEA:37067"/>
        <dbReference type="Rhea" id="RHEA-COMP:10375"/>
        <dbReference type="Rhea" id="RHEA-COMP:10376"/>
        <dbReference type="Rhea" id="RHEA-COMP:14737"/>
        <dbReference type="Rhea" id="RHEA-COMP:14739"/>
        <dbReference type="ChEBI" id="CHEBI:13193"/>
        <dbReference type="ChEBI" id="CHEBI:15378"/>
        <dbReference type="ChEBI" id="CHEBI:17319"/>
        <dbReference type="ChEBI" id="CHEBI:17499"/>
        <dbReference type="ChEBI" id="CHEBI:29917"/>
        <dbReference type="ChEBI" id="CHEBI:57844"/>
        <dbReference type="ChEBI" id="CHEBI:57856"/>
        <dbReference type="ChEBI" id="CHEBI:59789"/>
        <dbReference type="ChEBI" id="CHEBI:64428"/>
        <dbReference type="ChEBI" id="CHEBI:74415"/>
        <dbReference type="ChEBI" id="CHEBI:74417"/>
        <dbReference type="EC" id="2.8.4.3"/>
    </reaction>
</comment>
<keyword evidence="4 14" id="KW-0949">S-adenosyl-L-methionine</keyword>
<comment type="similarity">
    <text evidence="14">Belongs to the methylthiotransferase family. MiaB subfamily.</text>
</comment>
<dbReference type="InterPro" id="IPR006638">
    <property type="entry name" value="Elp3/MiaA/NifB-like_rSAM"/>
</dbReference>
<feature type="binding site" evidence="14">
    <location>
        <position position="36"/>
    </location>
    <ligand>
        <name>[4Fe-4S] cluster</name>
        <dbReference type="ChEBI" id="CHEBI:49883"/>
        <label>1</label>
    </ligand>
</feature>
<name>A0A2V5ITB3_9MICC</name>
<feature type="domain" description="TRAM" evidence="16">
    <location>
        <begin position="410"/>
        <end position="480"/>
    </location>
</feature>
<dbReference type="PANTHER" id="PTHR43020">
    <property type="entry name" value="CDK5 REGULATORY SUBUNIT-ASSOCIATED PROTEIN 1"/>
    <property type="match status" value="1"/>
</dbReference>
<evidence type="ECO:0000256" key="10">
    <source>
        <dbReference type="ARBA" id="ARBA00051425"/>
    </source>
</evidence>
<evidence type="ECO:0000256" key="9">
    <source>
        <dbReference type="ARBA" id="ARBA00033765"/>
    </source>
</evidence>
<feature type="binding site" evidence="14">
    <location>
        <position position="83"/>
    </location>
    <ligand>
        <name>[4Fe-4S] cluster</name>
        <dbReference type="ChEBI" id="CHEBI:49883"/>
        <label>1</label>
    </ligand>
</feature>
<comment type="subcellular location">
    <subcellularLocation>
        <location evidence="14">Cytoplasm</location>
    </subcellularLocation>
</comment>
<keyword evidence="6 14" id="KW-0479">Metal-binding</keyword>
<dbReference type="NCBIfam" id="TIGR00089">
    <property type="entry name" value="MiaB/RimO family radical SAM methylthiotransferase"/>
    <property type="match status" value="1"/>
</dbReference>
<reference evidence="19 20" key="1">
    <citation type="submission" date="2018-05" db="EMBL/GenBank/DDBJ databases">
        <title>Genetic diversity of glacier-inhabiting Cryobacterium bacteria in China and description of Cryobacterium mengkeensis sp. nov. and Arthrobacter glacialis sp. nov.</title>
        <authorList>
            <person name="Liu Q."/>
            <person name="Xin Y.-H."/>
        </authorList>
    </citation>
    <scope>NUCLEOTIDE SEQUENCE [LARGE SCALE GENOMIC DNA]</scope>
    <source>
        <strain evidence="19 20">B7</strain>
    </source>
</reference>
<evidence type="ECO:0000256" key="5">
    <source>
        <dbReference type="ARBA" id="ARBA00022694"/>
    </source>
</evidence>
<dbReference type="GO" id="GO:0046872">
    <property type="term" value="F:metal ion binding"/>
    <property type="evidence" value="ECO:0007669"/>
    <property type="project" value="UniProtKB-KW"/>
</dbReference>
<feature type="domain" description="Radical SAM core" evidence="18">
    <location>
        <begin position="177"/>
        <end position="407"/>
    </location>
</feature>
<feature type="domain" description="MTTase N-terminal" evidence="17">
    <location>
        <begin position="27"/>
        <end position="154"/>
    </location>
</feature>
<feature type="binding site" evidence="14">
    <location>
        <position position="195"/>
    </location>
    <ligand>
        <name>[4Fe-4S] cluster</name>
        <dbReference type="ChEBI" id="CHEBI:49883"/>
        <label>2</label>
        <note>4Fe-4S-S-AdoMet</note>
    </ligand>
</feature>
<accession>A0A2V5ITB3</accession>
<evidence type="ECO:0000259" key="18">
    <source>
        <dbReference type="PROSITE" id="PS51918"/>
    </source>
</evidence>
<evidence type="ECO:0000256" key="8">
    <source>
        <dbReference type="ARBA" id="ARBA00023014"/>
    </source>
</evidence>
<comment type="subunit">
    <text evidence="14">Monomer.</text>
</comment>
<dbReference type="Gene3D" id="3.40.50.12160">
    <property type="entry name" value="Methylthiotransferase, N-terminal domain"/>
    <property type="match status" value="1"/>
</dbReference>
<dbReference type="InterPro" id="IPR058240">
    <property type="entry name" value="rSAM_sf"/>
</dbReference>
<keyword evidence="2 14" id="KW-0004">4Fe-4S</keyword>
<feature type="binding site" evidence="14">
    <location>
        <position position="117"/>
    </location>
    <ligand>
        <name>[4Fe-4S] cluster</name>
        <dbReference type="ChEBI" id="CHEBI:49883"/>
        <label>1</label>
    </ligand>
</feature>
<dbReference type="GO" id="GO:0035597">
    <property type="term" value="F:tRNA-2-methylthio-N(6)-dimethylallyladenosine(37) synthase activity"/>
    <property type="evidence" value="ECO:0007669"/>
    <property type="project" value="UniProtKB-EC"/>
</dbReference>
<evidence type="ECO:0000256" key="6">
    <source>
        <dbReference type="ARBA" id="ARBA00022723"/>
    </source>
</evidence>
<evidence type="ECO:0000256" key="12">
    <source>
        <dbReference type="ARBA" id="ARBA00080698"/>
    </source>
</evidence>
<dbReference type="GO" id="GO:0051539">
    <property type="term" value="F:4 iron, 4 sulfur cluster binding"/>
    <property type="evidence" value="ECO:0007669"/>
    <property type="project" value="UniProtKB-UniRule"/>
</dbReference>
<dbReference type="NCBIfam" id="TIGR01574">
    <property type="entry name" value="miaB-methiolase"/>
    <property type="match status" value="1"/>
</dbReference>
<dbReference type="EC" id="2.8.4.3" evidence="9 14"/>
<feature type="binding site" evidence="14">
    <location>
        <position position="198"/>
    </location>
    <ligand>
        <name>[4Fe-4S] cluster</name>
        <dbReference type="ChEBI" id="CHEBI:49883"/>
        <label>2</label>
        <note>4Fe-4S-S-AdoMet</note>
    </ligand>
</feature>
<proteinExistence type="inferred from homology"/>
<comment type="cofactor">
    <cofactor evidence="14">
        <name>[4Fe-4S] cluster</name>
        <dbReference type="ChEBI" id="CHEBI:49883"/>
    </cofactor>
    <text evidence="14">Binds 2 [4Fe-4S] clusters. One cluster is coordinated with 3 cysteines and an exchangeable S-adenosyl-L-methionine.</text>
</comment>
<keyword evidence="3 14" id="KW-0808">Transferase</keyword>